<evidence type="ECO:0008006" key="3">
    <source>
        <dbReference type="Google" id="ProtNLM"/>
    </source>
</evidence>
<proteinExistence type="predicted"/>
<gene>
    <name evidence="1" type="ORF">CC77DRAFT_956255</name>
</gene>
<dbReference type="RefSeq" id="XP_018389051.1">
    <property type="nucleotide sequence ID" value="XM_018535503.1"/>
</dbReference>
<dbReference type="SUPFAM" id="SSF52047">
    <property type="entry name" value="RNI-like"/>
    <property type="match status" value="1"/>
</dbReference>
<dbReference type="EMBL" id="KV441472">
    <property type="protein sequence ID" value="OAG23630.1"/>
    <property type="molecule type" value="Genomic_DNA"/>
</dbReference>
<evidence type="ECO:0000313" key="2">
    <source>
        <dbReference type="Proteomes" id="UP000077248"/>
    </source>
</evidence>
<dbReference type="KEGG" id="aalt:CC77DRAFT_956255"/>
<dbReference type="VEuPathDB" id="FungiDB:CC77DRAFT_956255"/>
<dbReference type="OMA" id="KWALLWR"/>
<name>A0A177DWS0_ALTAL</name>
<evidence type="ECO:0000313" key="1">
    <source>
        <dbReference type="EMBL" id="OAG23630.1"/>
    </source>
</evidence>
<organism evidence="1 2">
    <name type="scientific">Alternaria alternata</name>
    <name type="common">Alternaria rot fungus</name>
    <name type="synonym">Torula alternata</name>
    <dbReference type="NCBI Taxonomy" id="5599"/>
    <lineage>
        <taxon>Eukaryota</taxon>
        <taxon>Fungi</taxon>
        <taxon>Dikarya</taxon>
        <taxon>Ascomycota</taxon>
        <taxon>Pezizomycotina</taxon>
        <taxon>Dothideomycetes</taxon>
        <taxon>Pleosporomycetidae</taxon>
        <taxon>Pleosporales</taxon>
        <taxon>Pleosporineae</taxon>
        <taxon>Pleosporaceae</taxon>
        <taxon>Alternaria</taxon>
        <taxon>Alternaria sect. Alternaria</taxon>
        <taxon>Alternaria alternata complex</taxon>
    </lineage>
</organism>
<dbReference type="Gene3D" id="3.80.10.10">
    <property type="entry name" value="Ribonuclease Inhibitor"/>
    <property type="match status" value="1"/>
</dbReference>
<keyword evidence="2" id="KW-1185">Reference proteome</keyword>
<reference evidence="1 2" key="1">
    <citation type="submission" date="2016-05" db="EMBL/GenBank/DDBJ databases">
        <title>Comparative analysis of secretome profiles of manganese(II)-oxidizing ascomycete fungi.</title>
        <authorList>
            <consortium name="DOE Joint Genome Institute"/>
            <person name="Zeiner C.A."/>
            <person name="Purvine S.O."/>
            <person name="Zink E.M."/>
            <person name="Wu S."/>
            <person name="Pasa-Tolic L."/>
            <person name="Chaput D.L."/>
            <person name="Haridas S."/>
            <person name="Grigoriev I.V."/>
            <person name="Santelli C.M."/>
            <person name="Hansel C.M."/>
        </authorList>
    </citation>
    <scope>NUCLEOTIDE SEQUENCE [LARGE SCALE GENOMIC DNA]</scope>
    <source>
        <strain evidence="1 2">SRC1lrK2f</strain>
    </source>
</reference>
<sequence>MTQSALPDDVLHLLCEELANQEQFDTLFNCACASRALAVPALTYLYKSHHLAPVRGGGEDLYGLPAATKLLTIQKWSILWRSIVASSLDVTLFPYCRYIKSLDFRDLGYLLDDDQFRAKVSKQFFSGPLKQFEKIETGTNIKGRKYTRIKTADIIDAIGEVVTQHTPTLEMISGELHPGALVRWTPRLPRLSSLELWDGKPLEDELVHASINNHCPQFRSLMIYTWVSEDNDHKFAKFLSSMRPNTLQTLQTISDVKAGAETLLALNHHGNSLEDLRLCVSNDSIPHLSLLQGCIALKTLRIEDIHGTVDLEATEHDIFLETTAWLRKCAGLQRLSFSKLQSGAALITPVLLEEKIQLSSLEIDSYTLKDHKTFHQALVHQQSSLRVLFLSGDTDGMFRDDLDILVDSLKQLTELRDLHLILPEVLRDEHLITIIADLTLLEDLYVSGLELNDIVLPHLASLPNLRTVTISGISKFTMDGLLDFVSRLGPGNQGIRLSVDMADTDTLLSEDELTLIRDNLVEKAGGTLEYMALRDPNVPEFESDSD</sequence>
<dbReference type="InterPro" id="IPR032675">
    <property type="entry name" value="LRR_dom_sf"/>
</dbReference>
<accession>A0A177DWS0</accession>
<dbReference type="AlphaFoldDB" id="A0A177DWS0"/>
<dbReference type="GeneID" id="29121097"/>
<dbReference type="Proteomes" id="UP000077248">
    <property type="component" value="Unassembled WGS sequence"/>
</dbReference>
<dbReference type="STRING" id="5599.A0A177DWS0"/>
<protein>
    <recommendedName>
        <fullName evidence="3">F-box domain-containing protein</fullName>
    </recommendedName>
</protein>